<evidence type="ECO:0000256" key="7">
    <source>
        <dbReference type="ARBA" id="ARBA00022729"/>
    </source>
</evidence>
<keyword evidence="4 14" id="KW-1134">Transmembrane beta strand</keyword>
<evidence type="ECO:0000259" key="17">
    <source>
        <dbReference type="SMART" id="SM00965"/>
    </source>
</evidence>
<evidence type="ECO:0000256" key="16">
    <source>
        <dbReference type="SAM" id="SignalP"/>
    </source>
</evidence>
<keyword evidence="10 15" id="KW-0798">TonB box</keyword>
<dbReference type="EMBL" id="JAUSRR010000015">
    <property type="protein sequence ID" value="MDP9927336.1"/>
    <property type="molecule type" value="Genomic_DNA"/>
</dbReference>
<gene>
    <name evidence="18" type="ORF">J2W25_006388</name>
</gene>
<dbReference type="InterPro" id="IPR012910">
    <property type="entry name" value="Plug_dom"/>
</dbReference>
<dbReference type="Pfam" id="PF07715">
    <property type="entry name" value="Plug"/>
    <property type="match status" value="1"/>
</dbReference>
<dbReference type="GO" id="GO:0015344">
    <property type="term" value="F:siderophore uptake transmembrane transporter activity"/>
    <property type="evidence" value="ECO:0007669"/>
    <property type="project" value="TreeGrafter"/>
</dbReference>
<dbReference type="SMART" id="SM00965">
    <property type="entry name" value="STN"/>
    <property type="match status" value="1"/>
</dbReference>
<keyword evidence="8" id="KW-0408">Iron</keyword>
<evidence type="ECO:0000256" key="5">
    <source>
        <dbReference type="ARBA" id="ARBA00022496"/>
    </source>
</evidence>
<protein>
    <submittedName>
        <fullName evidence="18">Iron complex outermembrane receptor protein</fullName>
    </submittedName>
</protein>
<feature type="signal peptide" evidence="16">
    <location>
        <begin position="1"/>
        <end position="33"/>
    </location>
</feature>
<dbReference type="RefSeq" id="WP_307638545.1">
    <property type="nucleotide sequence ID" value="NZ_JAUSRR010000015.1"/>
</dbReference>
<reference evidence="18" key="1">
    <citation type="submission" date="2023-07" db="EMBL/GenBank/DDBJ databases">
        <title>Sorghum-associated microbial communities from plants grown in Nebraska, USA.</title>
        <authorList>
            <person name="Schachtman D."/>
        </authorList>
    </citation>
    <scope>NUCLEOTIDE SEQUENCE</scope>
    <source>
        <strain evidence="18">DS2795</strain>
    </source>
</reference>
<dbReference type="PROSITE" id="PS52016">
    <property type="entry name" value="TONB_DEPENDENT_REC_3"/>
    <property type="match status" value="1"/>
</dbReference>
<comment type="caution">
    <text evidence="18">The sequence shown here is derived from an EMBL/GenBank/DDBJ whole genome shotgun (WGS) entry which is preliminary data.</text>
</comment>
<dbReference type="GO" id="GO:0015891">
    <property type="term" value="P:siderophore transport"/>
    <property type="evidence" value="ECO:0007669"/>
    <property type="project" value="InterPro"/>
</dbReference>
<evidence type="ECO:0000256" key="4">
    <source>
        <dbReference type="ARBA" id="ARBA00022452"/>
    </source>
</evidence>
<comment type="similarity">
    <text evidence="2 14 15">Belongs to the TonB-dependent receptor family.</text>
</comment>
<keyword evidence="11 14" id="KW-0472">Membrane</keyword>
<name>A0AAW8E6I1_9BURK</name>
<keyword evidence="12 18" id="KW-0675">Receptor</keyword>
<dbReference type="Proteomes" id="UP001244295">
    <property type="component" value="Unassembled WGS sequence"/>
</dbReference>
<keyword evidence="3 14" id="KW-0813">Transport</keyword>
<evidence type="ECO:0000256" key="11">
    <source>
        <dbReference type="ARBA" id="ARBA00023136"/>
    </source>
</evidence>
<dbReference type="GO" id="GO:0009279">
    <property type="term" value="C:cell outer membrane"/>
    <property type="evidence" value="ECO:0007669"/>
    <property type="project" value="UniProtKB-SubCell"/>
</dbReference>
<dbReference type="GO" id="GO:0038023">
    <property type="term" value="F:signaling receptor activity"/>
    <property type="evidence" value="ECO:0007669"/>
    <property type="project" value="InterPro"/>
</dbReference>
<keyword evidence="7 16" id="KW-0732">Signal</keyword>
<evidence type="ECO:0000256" key="3">
    <source>
        <dbReference type="ARBA" id="ARBA00022448"/>
    </source>
</evidence>
<dbReference type="PANTHER" id="PTHR32552:SF68">
    <property type="entry name" value="FERRICHROME OUTER MEMBRANE TRANSPORTER_PHAGE RECEPTOR"/>
    <property type="match status" value="1"/>
</dbReference>
<evidence type="ECO:0000256" key="2">
    <source>
        <dbReference type="ARBA" id="ARBA00009810"/>
    </source>
</evidence>
<proteinExistence type="inferred from homology"/>
<keyword evidence="13 14" id="KW-0998">Cell outer membrane</keyword>
<keyword evidence="9" id="KW-0406">Ion transport</keyword>
<evidence type="ECO:0000313" key="18">
    <source>
        <dbReference type="EMBL" id="MDP9927336.1"/>
    </source>
</evidence>
<dbReference type="InterPro" id="IPR036942">
    <property type="entry name" value="Beta-barrel_TonB_sf"/>
</dbReference>
<evidence type="ECO:0000256" key="14">
    <source>
        <dbReference type="PROSITE-ProRule" id="PRU01360"/>
    </source>
</evidence>
<dbReference type="CDD" id="cd01347">
    <property type="entry name" value="ligand_gated_channel"/>
    <property type="match status" value="1"/>
</dbReference>
<evidence type="ECO:0000256" key="12">
    <source>
        <dbReference type="ARBA" id="ARBA00023170"/>
    </source>
</evidence>
<dbReference type="Gene3D" id="2.40.170.20">
    <property type="entry name" value="TonB-dependent receptor, beta-barrel domain"/>
    <property type="match status" value="1"/>
</dbReference>
<evidence type="ECO:0000256" key="10">
    <source>
        <dbReference type="ARBA" id="ARBA00023077"/>
    </source>
</evidence>
<dbReference type="InterPro" id="IPR039426">
    <property type="entry name" value="TonB-dep_rcpt-like"/>
</dbReference>
<dbReference type="InterPro" id="IPR037066">
    <property type="entry name" value="Plug_dom_sf"/>
</dbReference>
<comment type="subcellular location">
    <subcellularLocation>
        <location evidence="1 14">Cell outer membrane</location>
        <topology evidence="1 14">Multi-pass membrane protein</topology>
    </subcellularLocation>
</comment>
<keyword evidence="6 14" id="KW-0812">Transmembrane</keyword>
<dbReference type="PANTHER" id="PTHR32552">
    <property type="entry name" value="FERRICHROME IRON RECEPTOR-RELATED"/>
    <property type="match status" value="1"/>
</dbReference>
<feature type="domain" description="Secretin/TonB short N-terminal" evidence="17">
    <location>
        <begin position="67"/>
        <end position="117"/>
    </location>
</feature>
<dbReference type="SUPFAM" id="SSF56935">
    <property type="entry name" value="Porins"/>
    <property type="match status" value="1"/>
</dbReference>
<dbReference type="Gene3D" id="2.170.130.10">
    <property type="entry name" value="TonB-dependent receptor, plug domain"/>
    <property type="match status" value="1"/>
</dbReference>
<accession>A0AAW8E6I1</accession>
<dbReference type="InterPro" id="IPR000531">
    <property type="entry name" value="Beta-barrel_TonB"/>
</dbReference>
<evidence type="ECO:0000256" key="15">
    <source>
        <dbReference type="RuleBase" id="RU003357"/>
    </source>
</evidence>
<keyword evidence="5" id="KW-0410">Iron transport</keyword>
<evidence type="ECO:0000256" key="1">
    <source>
        <dbReference type="ARBA" id="ARBA00004571"/>
    </source>
</evidence>
<evidence type="ECO:0000256" key="9">
    <source>
        <dbReference type="ARBA" id="ARBA00023065"/>
    </source>
</evidence>
<dbReference type="Gene3D" id="3.55.50.30">
    <property type="match status" value="1"/>
</dbReference>
<dbReference type="NCBIfam" id="TIGR01783">
    <property type="entry name" value="TonB-siderophor"/>
    <property type="match status" value="1"/>
</dbReference>
<organism evidence="18 19">
    <name type="scientific">Variovorax boronicumulans</name>
    <dbReference type="NCBI Taxonomy" id="436515"/>
    <lineage>
        <taxon>Bacteria</taxon>
        <taxon>Pseudomonadati</taxon>
        <taxon>Pseudomonadota</taxon>
        <taxon>Betaproteobacteria</taxon>
        <taxon>Burkholderiales</taxon>
        <taxon>Comamonadaceae</taxon>
        <taxon>Variovorax</taxon>
    </lineage>
</organism>
<evidence type="ECO:0000256" key="13">
    <source>
        <dbReference type="ARBA" id="ARBA00023237"/>
    </source>
</evidence>
<dbReference type="InterPro" id="IPR011662">
    <property type="entry name" value="Secretin/TonB_short_N"/>
</dbReference>
<dbReference type="FunFam" id="2.170.130.10:FF:000001">
    <property type="entry name" value="Catecholate siderophore TonB-dependent receptor"/>
    <property type="match status" value="1"/>
</dbReference>
<evidence type="ECO:0000313" key="19">
    <source>
        <dbReference type="Proteomes" id="UP001244295"/>
    </source>
</evidence>
<evidence type="ECO:0000256" key="6">
    <source>
        <dbReference type="ARBA" id="ARBA00022692"/>
    </source>
</evidence>
<sequence length="790" mass="85949">MPSRHLLLPAGRRHLIAAAVLCLVAQASQTAWAQSATPPAAGAAIAFSIPAQPLDQALNQLARQAGVQLLAAPGLLQGLQGRPVQASLSVQAAAAQLLQGSGLAGRVAGSTLVIEKAPSAAGATLPAVTVSATAELETSLGPVPGYVARRSQSATKTDTPILEVPQSISVIGREELEARGVQTVMEAVRYAPGVVAGNWGYDARGIDWLLLRGFDATAGNAMYRDGLLLPAYSLTEPYGVERVEVLRGPSSVMFGLGDAGGIVNRVSKMPSSTPTREIEVQYGSFQRKQLAVDLGGALSDTLSYRLVGVELDSNSQQRYPNGAPAEVKRSYLAPSLRWQPSAATSFTLLGEFLKSDASDDTFNVTDAKGRDTGLIQGEPNYSRIKQQQSSLGYLFEHHINDDWTVRQNTRYFSFDTDKHHVVVNLAPDGYTLRRTARFAPEWVNQWTADTQLQGRVRTGDVEHTLLFGVDWSRVRYTAKQFSGPAPSLDLRFPVNGLPVAEPFRPDSNFTQTTEQLGVYAQDQIKFGPHWLLTLGGRQDHVKSATYDRLKGERTTQTDDKFSGRAALSYLVGNGWAPYLSYAESFMPTSGVDLNSTPFRSSRGKQVEAGVKFQPEGTRALFTAAVFDLRKSNVVTYDQNTFEARQIGRIRSRGLELEAKAELARDLNLTASYTWLDTQVRESANETERGKTPIQVPRNTASLWLDYTMGNGFGFGGGVRYIGKRWNDVGNTSSEGGVALLDATVHYKRGPWRFALSATNLANRQYAASRAYSKYYPGSDRAVVASAKYQF</sequence>
<dbReference type="AlphaFoldDB" id="A0AAW8E6I1"/>
<dbReference type="InterPro" id="IPR010105">
    <property type="entry name" value="TonB_sidphr_rcpt"/>
</dbReference>
<dbReference type="Pfam" id="PF00593">
    <property type="entry name" value="TonB_dep_Rec_b-barrel"/>
    <property type="match status" value="1"/>
</dbReference>
<feature type="chain" id="PRO_5043992725" evidence="16">
    <location>
        <begin position="34"/>
        <end position="790"/>
    </location>
</feature>
<evidence type="ECO:0000256" key="8">
    <source>
        <dbReference type="ARBA" id="ARBA00023004"/>
    </source>
</evidence>